<name>A0ABW7NDH9_9BACT</name>
<dbReference type="InterPro" id="IPR039420">
    <property type="entry name" value="WalR-like"/>
</dbReference>
<keyword evidence="3" id="KW-0805">Transcription regulation</keyword>
<dbReference type="InterPro" id="IPR007492">
    <property type="entry name" value="LytTR_DNA-bd_dom"/>
</dbReference>
<dbReference type="Gene3D" id="3.40.50.2300">
    <property type="match status" value="1"/>
</dbReference>
<accession>A0ABW7NDH9</accession>
<keyword evidence="5" id="KW-0804">Transcription</keyword>
<feature type="modified residue" description="4-aspartylphosphate" evidence="6">
    <location>
        <position position="56"/>
    </location>
</feature>
<dbReference type="Pfam" id="PF00072">
    <property type="entry name" value="Response_reg"/>
    <property type="match status" value="1"/>
</dbReference>
<keyword evidence="2" id="KW-0902">Two-component regulatory system</keyword>
<dbReference type="PROSITE" id="PS50930">
    <property type="entry name" value="HTH_LYTTR"/>
    <property type="match status" value="1"/>
</dbReference>
<keyword evidence="10" id="KW-1185">Reference proteome</keyword>
<dbReference type="PANTHER" id="PTHR48111">
    <property type="entry name" value="REGULATOR OF RPOS"/>
    <property type="match status" value="1"/>
</dbReference>
<dbReference type="Pfam" id="PF04397">
    <property type="entry name" value="LytTR"/>
    <property type="match status" value="1"/>
</dbReference>
<evidence type="ECO:0000256" key="1">
    <source>
        <dbReference type="ARBA" id="ARBA00022553"/>
    </source>
</evidence>
<dbReference type="PROSITE" id="PS50110">
    <property type="entry name" value="RESPONSE_REGULATORY"/>
    <property type="match status" value="1"/>
</dbReference>
<dbReference type="RefSeq" id="WP_395419022.1">
    <property type="nucleotide sequence ID" value="NZ_JBIPKE010000020.1"/>
</dbReference>
<sequence length="243" mass="27526">MSEKINIYIVEDEAITVATIKSYLHQVGYEVCGVADEATAAWKDIQSMEVDLAILDINLIGEKDGIWLAQKIHELGTIPFVFLTAYGDRKTVESALTFKPDGYLIKPFEEMELYTAIKIALEAFANRFTSPPPAETDNMMVNESLFIKDEHILVKLTVDEIQFVKSDGNYLELHLSGKRHLIRSKLVDFAQRLPANFIQVHQRYLVNLSKVEVIGNGYLTVVGKEIPISKTFKDNLFRSIKTI</sequence>
<dbReference type="EMBL" id="JBIPKE010000020">
    <property type="protein sequence ID" value="MFH6985603.1"/>
    <property type="molecule type" value="Genomic_DNA"/>
</dbReference>
<evidence type="ECO:0000313" key="10">
    <source>
        <dbReference type="Proteomes" id="UP001610063"/>
    </source>
</evidence>
<evidence type="ECO:0000313" key="9">
    <source>
        <dbReference type="EMBL" id="MFH6985603.1"/>
    </source>
</evidence>
<feature type="domain" description="HTH LytTR-type" evidence="8">
    <location>
        <begin position="145"/>
        <end position="212"/>
    </location>
</feature>
<reference evidence="9 10" key="1">
    <citation type="journal article" date="2013" name="Int. J. Syst. Evol. Microbiol.">
        <title>Marinoscillum luteum sp. nov., isolated from marine sediment.</title>
        <authorList>
            <person name="Cha I.T."/>
            <person name="Park S.J."/>
            <person name="Kim S.J."/>
            <person name="Kim J.G."/>
            <person name="Jung M.Y."/>
            <person name="Shin K.S."/>
            <person name="Kwon K.K."/>
            <person name="Yang S.H."/>
            <person name="Seo Y.S."/>
            <person name="Rhee S.K."/>
        </authorList>
    </citation>
    <scope>NUCLEOTIDE SEQUENCE [LARGE SCALE GENOMIC DNA]</scope>
    <source>
        <strain evidence="9 10">KCTC 23939</strain>
    </source>
</reference>
<organism evidence="9 10">
    <name type="scientific">Marinoscillum luteum</name>
    <dbReference type="NCBI Taxonomy" id="861051"/>
    <lineage>
        <taxon>Bacteria</taxon>
        <taxon>Pseudomonadati</taxon>
        <taxon>Bacteroidota</taxon>
        <taxon>Cytophagia</taxon>
        <taxon>Cytophagales</taxon>
        <taxon>Reichenbachiellaceae</taxon>
        <taxon>Marinoscillum</taxon>
    </lineage>
</organism>
<dbReference type="InterPro" id="IPR011006">
    <property type="entry name" value="CheY-like_superfamily"/>
</dbReference>
<protein>
    <submittedName>
        <fullName evidence="9">LytR/AlgR family response regulator transcription factor</fullName>
    </submittedName>
</protein>
<dbReference type="SUPFAM" id="SSF52172">
    <property type="entry name" value="CheY-like"/>
    <property type="match status" value="1"/>
</dbReference>
<evidence type="ECO:0000259" key="7">
    <source>
        <dbReference type="PROSITE" id="PS50110"/>
    </source>
</evidence>
<dbReference type="InterPro" id="IPR001789">
    <property type="entry name" value="Sig_transdc_resp-reg_receiver"/>
</dbReference>
<proteinExistence type="predicted"/>
<dbReference type="SMART" id="SM00850">
    <property type="entry name" value="LytTR"/>
    <property type="match status" value="1"/>
</dbReference>
<dbReference type="PANTHER" id="PTHR48111:SF1">
    <property type="entry name" value="TWO-COMPONENT RESPONSE REGULATOR ORR33"/>
    <property type="match status" value="1"/>
</dbReference>
<evidence type="ECO:0000256" key="6">
    <source>
        <dbReference type="PROSITE-ProRule" id="PRU00169"/>
    </source>
</evidence>
<evidence type="ECO:0000259" key="8">
    <source>
        <dbReference type="PROSITE" id="PS50930"/>
    </source>
</evidence>
<dbReference type="CDD" id="cd17534">
    <property type="entry name" value="REC_DC-like"/>
    <property type="match status" value="1"/>
</dbReference>
<comment type="caution">
    <text evidence="9">The sequence shown here is derived from an EMBL/GenBank/DDBJ whole genome shotgun (WGS) entry which is preliminary data.</text>
</comment>
<dbReference type="Proteomes" id="UP001610063">
    <property type="component" value="Unassembled WGS sequence"/>
</dbReference>
<gene>
    <name evidence="9" type="ORF">ACHKAR_19280</name>
</gene>
<evidence type="ECO:0000256" key="4">
    <source>
        <dbReference type="ARBA" id="ARBA00023125"/>
    </source>
</evidence>
<keyword evidence="1 6" id="KW-0597">Phosphoprotein</keyword>
<feature type="domain" description="Response regulatory" evidence="7">
    <location>
        <begin position="6"/>
        <end position="121"/>
    </location>
</feature>
<keyword evidence="4" id="KW-0238">DNA-binding</keyword>
<evidence type="ECO:0000256" key="2">
    <source>
        <dbReference type="ARBA" id="ARBA00023012"/>
    </source>
</evidence>
<dbReference type="SMART" id="SM00448">
    <property type="entry name" value="REC"/>
    <property type="match status" value="1"/>
</dbReference>
<evidence type="ECO:0000256" key="3">
    <source>
        <dbReference type="ARBA" id="ARBA00023015"/>
    </source>
</evidence>
<dbReference type="Gene3D" id="2.40.50.1020">
    <property type="entry name" value="LytTr DNA-binding domain"/>
    <property type="match status" value="1"/>
</dbReference>
<evidence type="ECO:0000256" key="5">
    <source>
        <dbReference type="ARBA" id="ARBA00023163"/>
    </source>
</evidence>